<dbReference type="KEGG" id="psoj:PHYSODRAFT_293673"/>
<dbReference type="RefSeq" id="XP_009515298.1">
    <property type="nucleotide sequence ID" value="XM_009517003.1"/>
</dbReference>
<keyword evidence="3" id="KW-1185">Reference proteome</keyword>
<sequence>MSAMQRLAWSRRRPQLRSARLGAHQFLWCSRWADHESISWTSRRSITRTSSPRNTSGADLIGRAVLVGHNLTHSAPTPASARSIRNPALGAAAGDLHVKSPERDSLRPPARARLNQQRAIRRRGQGRSQIQKLANLLVAHAAAGDAPTMRLTWFGPELRPETAQARGVNAKVVRALSRSPTTTECEQRLSGTLPSRPGACKRAAPREPSTAGSRSLDEQRTLPSTTGANSGVAHAHATNTRNKVQGASSCVERLPRARAGAATSDHCLRSSGLSRRSVASRASDASRRHTSTASNVRPVQVEAISHRAVSPHLAECLLDFNFANQLPIGATPRHRSTSTWSSVYLMVLKALLVGEEEEVMLLLEYDFTAPYFLLLALIQLRAVLLKIEFSDVAAAITTRLSLADGVPLLLLS</sequence>
<dbReference type="Proteomes" id="UP000002640">
    <property type="component" value="Unassembled WGS sequence"/>
</dbReference>
<protein>
    <submittedName>
        <fullName evidence="2">Uncharacterized protein</fullName>
    </submittedName>
</protein>
<proteinExistence type="predicted"/>
<reference evidence="2 3" key="1">
    <citation type="journal article" date="2006" name="Science">
        <title>Phytophthora genome sequences uncover evolutionary origins and mechanisms of pathogenesis.</title>
        <authorList>
            <person name="Tyler B.M."/>
            <person name="Tripathy S."/>
            <person name="Zhang X."/>
            <person name="Dehal P."/>
            <person name="Jiang R.H."/>
            <person name="Aerts A."/>
            <person name="Arredondo F.D."/>
            <person name="Baxter L."/>
            <person name="Bensasson D."/>
            <person name="Beynon J.L."/>
            <person name="Chapman J."/>
            <person name="Damasceno C.M."/>
            <person name="Dorrance A.E."/>
            <person name="Dou D."/>
            <person name="Dickerman A.W."/>
            <person name="Dubchak I.L."/>
            <person name="Garbelotto M."/>
            <person name="Gijzen M."/>
            <person name="Gordon S.G."/>
            <person name="Govers F."/>
            <person name="Grunwald N.J."/>
            <person name="Huang W."/>
            <person name="Ivors K.L."/>
            <person name="Jones R.W."/>
            <person name="Kamoun S."/>
            <person name="Krampis K."/>
            <person name="Lamour K.H."/>
            <person name="Lee M.K."/>
            <person name="McDonald W.H."/>
            <person name="Medina M."/>
            <person name="Meijer H.J."/>
            <person name="Nordberg E.K."/>
            <person name="Maclean D.J."/>
            <person name="Ospina-Giraldo M.D."/>
            <person name="Morris P.F."/>
            <person name="Phuntumart V."/>
            <person name="Putnam N.H."/>
            <person name="Rash S."/>
            <person name="Rose J.K."/>
            <person name="Sakihama Y."/>
            <person name="Salamov A.A."/>
            <person name="Savidor A."/>
            <person name="Scheuring C.F."/>
            <person name="Smith B.M."/>
            <person name="Sobral B.W."/>
            <person name="Terry A."/>
            <person name="Torto-Alalibo T.A."/>
            <person name="Win J."/>
            <person name="Xu Z."/>
            <person name="Zhang H."/>
            <person name="Grigoriev I.V."/>
            <person name="Rokhsar D.S."/>
            <person name="Boore J.L."/>
        </authorList>
    </citation>
    <scope>NUCLEOTIDE SEQUENCE [LARGE SCALE GENOMIC DNA]</scope>
    <source>
        <strain evidence="2 3">P6497</strain>
    </source>
</reference>
<name>G4YFX4_PHYSP</name>
<gene>
    <name evidence="2" type="ORF">PHYSODRAFT_293673</name>
</gene>
<accession>G4YFX4</accession>
<evidence type="ECO:0000313" key="3">
    <source>
        <dbReference type="Proteomes" id="UP000002640"/>
    </source>
</evidence>
<evidence type="ECO:0000256" key="1">
    <source>
        <dbReference type="SAM" id="MobiDB-lite"/>
    </source>
</evidence>
<dbReference type="GeneID" id="20641010"/>
<feature type="compositionally biased region" description="Polar residues" evidence="1">
    <location>
        <begin position="237"/>
        <end position="248"/>
    </location>
</feature>
<dbReference type="EMBL" id="JH159151">
    <property type="protein sequence ID" value="EGZ28023.1"/>
    <property type="molecule type" value="Genomic_DNA"/>
</dbReference>
<evidence type="ECO:0000313" key="2">
    <source>
        <dbReference type="EMBL" id="EGZ28023.1"/>
    </source>
</evidence>
<feature type="compositionally biased region" description="Polar residues" evidence="1">
    <location>
        <begin position="178"/>
        <end position="193"/>
    </location>
</feature>
<feature type="region of interest" description="Disordered" evidence="1">
    <location>
        <begin position="177"/>
        <end position="248"/>
    </location>
</feature>
<dbReference type="AlphaFoldDB" id="G4YFX4"/>
<dbReference type="InParanoid" id="G4YFX4"/>
<organism evidence="2 3">
    <name type="scientific">Phytophthora sojae (strain P6497)</name>
    <name type="common">Soybean stem and root rot agent</name>
    <name type="synonym">Phytophthora megasperma f. sp. glycines</name>
    <dbReference type="NCBI Taxonomy" id="1094619"/>
    <lineage>
        <taxon>Eukaryota</taxon>
        <taxon>Sar</taxon>
        <taxon>Stramenopiles</taxon>
        <taxon>Oomycota</taxon>
        <taxon>Peronosporomycetes</taxon>
        <taxon>Peronosporales</taxon>
        <taxon>Peronosporaceae</taxon>
        <taxon>Phytophthora</taxon>
    </lineage>
</organism>